<evidence type="ECO:0000313" key="2">
    <source>
        <dbReference type="EMBL" id="KAF1998776.1"/>
    </source>
</evidence>
<dbReference type="Pfam" id="PF00583">
    <property type="entry name" value="Acetyltransf_1"/>
    <property type="match status" value="1"/>
</dbReference>
<reference evidence="2" key="1">
    <citation type="journal article" date="2020" name="Stud. Mycol.">
        <title>101 Dothideomycetes genomes: a test case for predicting lifestyles and emergence of pathogens.</title>
        <authorList>
            <person name="Haridas S."/>
            <person name="Albert R."/>
            <person name="Binder M."/>
            <person name="Bloem J."/>
            <person name="Labutti K."/>
            <person name="Salamov A."/>
            <person name="Andreopoulos B."/>
            <person name="Baker S."/>
            <person name="Barry K."/>
            <person name="Bills G."/>
            <person name="Bluhm B."/>
            <person name="Cannon C."/>
            <person name="Castanera R."/>
            <person name="Culley D."/>
            <person name="Daum C."/>
            <person name="Ezra D."/>
            <person name="Gonzalez J."/>
            <person name="Henrissat B."/>
            <person name="Kuo A."/>
            <person name="Liang C."/>
            <person name="Lipzen A."/>
            <person name="Lutzoni F."/>
            <person name="Magnuson J."/>
            <person name="Mondo S."/>
            <person name="Nolan M."/>
            <person name="Ohm R."/>
            <person name="Pangilinan J."/>
            <person name="Park H.-J."/>
            <person name="Ramirez L."/>
            <person name="Alfaro M."/>
            <person name="Sun H."/>
            <person name="Tritt A."/>
            <person name="Yoshinaga Y."/>
            <person name="Zwiers L.-H."/>
            <person name="Turgeon B."/>
            <person name="Goodwin S."/>
            <person name="Spatafora J."/>
            <person name="Crous P."/>
            <person name="Grigoriev I."/>
        </authorList>
    </citation>
    <scope>NUCLEOTIDE SEQUENCE</scope>
    <source>
        <strain evidence="2">CBS 123094</strain>
    </source>
</reference>
<dbReference type="SUPFAM" id="SSF55729">
    <property type="entry name" value="Acyl-CoA N-acyltransferases (Nat)"/>
    <property type="match status" value="1"/>
</dbReference>
<gene>
    <name evidence="2" type="ORF">P154DRAFT_494822</name>
</gene>
<dbReference type="PROSITE" id="PS51186">
    <property type="entry name" value="GNAT"/>
    <property type="match status" value="1"/>
</dbReference>
<dbReference type="Proteomes" id="UP000799779">
    <property type="component" value="Unassembled WGS sequence"/>
</dbReference>
<keyword evidence="2" id="KW-0808">Transferase</keyword>
<dbReference type="AlphaFoldDB" id="A0A6A5WMB0"/>
<dbReference type="EMBL" id="ML977601">
    <property type="protein sequence ID" value="KAF1998776.1"/>
    <property type="molecule type" value="Genomic_DNA"/>
</dbReference>
<dbReference type="PANTHER" id="PTHR42791">
    <property type="entry name" value="GNAT FAMILY ACETYLTRANSFERASE"/>
    <property type="match status" value="1"/>
</dbReference>
<dbReference type="CDD" id="cd04301">
    <property type="entry name" value="NAT_SF"/>
    <property type="match status" value="1"/>
</dbReference>
<proteinExistence type="predicted"/>
<feature type="domain" description="N-acetyltransferase" evidence="1">
    <location>
        <begin position="65"/>
        <end position="217"/>
    </location>
</feature>
<name>A0A6A5WMB0_9PLEO</name>
<dbReference type="InterPro" id="IPR016181">
    <property type="entry name" value="Acyl_CoA_acyltransferase"/>
</dbReference>
<protein>
    <submittedName>
        <fullName evidence="2">Acyl-CoA N-acyltransferase</fullName>
    </submittedName>
</protein>
<organism evidence="2 3">
    <name type="scientific">Amniculicola lignicola CBS 123094</name>
    <dbReference type="NCBI Taxonomy" id="1392246"/>
    <lineage>
        <taxon>Eukaryota</taxon>
        <taxon>Fungi</taxon>
        <taxon>Dikarya</taxon>
        <taxon>Ascomycota</taxon>
        <taxon>Pezizomycotina</taxon>
        <taxon>Dothideomycetes</taxon>
        <taxon>Pleosporomycetidae</taxon>
        <taxon>Pleosporales</taxon>
        <taxon>Amniculicolaceae</taxon>
        <taxon>Amniculicola</taxon>
    </lineage>
</organism>
<evidence type="ECO:0000259" key="1">
    <source>
        <dbReference type="PROSITE" id="PS51186"/>
    </source>
</evidence>
<keyword evidence="2" id="KW-0012">Acyltransferase</keyword>
<dbReference type="OrthoDB" id="4738875at2759"/>
<accession>A0A6A5WMB0</accession>
<dbReference type="InterPro" id="IPR052523">
    <property type="entry name" value="Trichothecene_AcTrans"/>
</dbReference>
<sequence length="228" mass="25538">MSTPSFTLQQCTPSDMPRLFEIMSLAFKNDHPLFTTDYQNHSTPSGRATGAKRWTAQFHSSPHSTFLKMVTPSDTIAAVAKWTFYTGTIPTLQEMLHEEGSWWDDPRDEAYVHAMMATMLPNRYRAMQNAGGNIAVLELLAVDPAYQGRGAGTMLTSWGVEKADEMGVDAVVEASIAGMRTYLKQGFAVIEDIELDPGEEWKDRAKQRIIWMVRKAKASESPTEVDRL</sequence>
<dbReference type="InterPro" id="IPR000182">
    <property type="entry name" value="GNAT_dom"/>
</dbReference>
<dbReference type="PANTHER" id="PTHR42791:SF14">
    <property type="entry name" value="N-ACETYLTRANSFERASE DOMAIN-CONTAINING PROTEIN"/>
    <property type="match status" value="1"/>
</dbReference>
<dbReference type="GO" id="GO:0016747">
    <property type="term" value="F:acyltransferase activity, transferring groups other than amino-acyl groups"/>
    <property type="evidence" value="ECO:0007669"/>
    <property type="project" value="InterPro"/>
</dbReference>
<dbReference type="Gene3D" id="3.40.630.30">
    <property type="match status" value="1"/>
</dbReference>
<keyword evidence="3" id="KW-1185">Reference proteome</keyword>
<evidence type="ECO:0000313" key="3">
    <source>
        <dbReference type="Proteomes" id="UP000799779"/>
    </source>
</evidence>